<protein>
    <submittedName>
        <fullName evidence="1">Uncharacterized protein</fullName>
    </submittedName>
</protein>
<reference evidence="1" key="1">
    <citation type="journal article" date="2015" name="Nature">
        <title>Complex archaea that bridge the gap between prokaryotes and eukaryotes.</title>
        <authorList>
            <person name="Spang A."/>
            <person name="Saw J.H."/>
            <person name="Jorgensen S.L."/>
            <person name="Zaremba-Niedzwiedzka K."/>
            <person name="Martijn J."/>
            <person name="Lind A.E."/>
            <person name="van Eijk R."/>
            <person name="Schleper C."/>
            <person name="Guy L."/>
            <person name="Ettema T.J."/>
        </authorList>
    </citation>
    <scope>NUCLEOTIDE SEQUENCE</scope>
</reference>
<feature type="non-terminal residue" evidence="1">
    <location>
        <position position="1"/>
    </location>
</feature>
<organism evidence="1">
    <name type="scientific">marine sediment metagenome</name>
    <dbReference type="NCBI Taxonomy" id="412755"/>
    <lineage>
        <taxon>unclassified sequences</taxon>
        <taxon>metagenomes</taxon>
        <taxon>ecological metagenomes</taxon>
    </lineage>
</organism>
<dbReference type="EMBL" id="LAZR01032887">
    <property type="protein sequence ID" value="KKL49634.1"/>
    <property type="molecule type" value="Genomic_DNA"/>
</dbReference>
<dbReference type="AlphaFoldDB" id="A0A0F9CKG4"/>
<evidence type="ECO:0000313" key="1">
    <source>
        <dbReference type="EMBL" id="KKL49634.1"/>
    </source>
</evidence>
<accession>A0A0F9CKG4</accession>
<comment type="caution">
    <text evidence="1">The sequence shown here is derived from an EMBL/GenBank/DDBJ whole genome shotgun (WGS) entry which is preliminary data.</text>
</comment>
<name>A0A0F9CKG4_9ZZZZ</name>
<proteinExistence type="predicted"/>
<sequence length="161" mass="18823">ALNLLKEYSDLGAGEWSKLMDYEDSVKFAYIRKKTIERFKEQIGIRGKLRGTRYYYINPSLEMPIAKDVRILEGKIVRIHRVEQDTKLEHKVSEIEASRDELIKIINGIGCNFNGKCNLVETERNFCYSCSHQVRIPIPETVRMNRTISNLQSELKELKQK</sequence>
<gene>
    <name evidence="1" type="ORF">LCGC14_2313520</name>
</gene>